<keyword evidence="1 2" id="KW-1015">Disulfide bond</keyword>
<feature type="disulfide bond" evidence="2">
    <location>
        <begin position="159"/>
        <end position="171"/>
    </location>
</feature>
<dbReference type="SMART" id="SM00042">
    <property type="entry name" value="CUB"/>
    <property type="match status" value="1"/>
</dbReference>
<dbReference type="AlphaFoldDB" id="A0AAN8JFS3"/>
<evidence type="ECO:0000256" key="2">
    <source>
        <dbReference type="PROSITE-ProRule" id="PRU00124"/>
    </source>
</evidence>
<reference evidence="5 6" key="1">
    <citation type="submission" date="2024-01" db="EMBL/GenBank/DDBJ databases">
        <title>The genome of the rayed Mediterranean limpet Patella caerulea (Linnaeus, 1758).</title>
        <authorList>
            <person name="Anh-Thu Weber A."/>
            <person name="Halstead-Nussloch G."/>
        </authorList>
    </citation>
    <scope>NUCLEOTIDE SEQUENCE [LARGE SCALE GENOMIC DNA]</scope>
    <source>
        <strain evidence="5">AATW-2023a</strain>
        <tissue evidence="5">Whole specimen</tissue>
    </source>
</reference>
<dbReference type="InterPro" id="IPR036055">
    <property type="entry name" value="LDL_receptor-like_sf"/>
</dbReference>
<dbReference type="PANTHER" id="PTHR24652">
    <property type="entry name" value="LOW-DENSITY LIPOPROTEIN RECEPTOR CLASS A DOMAIN-CONTAINING PROTEIN 2"/>
    <property type="match status" value="1"/>
</dbReference>
<feature type="domain" description="CUB" evidence="4">
    <location>
        <begin position="32"/>
        <end position="154"/>
    </location>
</feature>
<dbReference type="InterPro" id="IPR042333">
    <property type="entry name" value="LRAD2/Mig-13-like"/>
</dbReference>
<comment type="caution">
    <text evidence="5">The sequence shown here is derived from an EMBL/GenBank/DDBJ whole genome shotgun (WGS) entry which is preliminary data.</text>
</comment>
<gene>
    <name evidence="5" type="ORF">SNE40_017911</name>
</gene>
<feature type="transmembrane region" description="Helical" evidence="3">
    <location>
        <begin position="197"/>
        <end position="223"/>
    </location>
</feature>
<dbReference type="Pfam" id="PF00057">
    <property type="entry name" value="Ldl_recept_a"/>
    <property type="match status" value="1"/>
</dbReference>
<dbReference type="SUPFAM" id="SSF57424">
    <property type="entry name" value="LDL receptor-like module"/>
    <property type="match status" value="1"/>
</dbReference>
<proteinExistence type="predicted"/>
<dbReference type="Proteomes" id="UP001347796">
    <property type="component" value="Unassembled WGS sequence"/>
</dbReference>
<dbReference type="CDD" id="cd00041">
    <property type="entry name" value="CUB"/>
    <property type="match status" value="1"/>
</dbReference>
<evidence type="ECO:0000256" key="3">
    <source>
        <dbReference type="SAM" id="Phobius"/>
    </source>
</evidence>
<dbReference type="SMART" id="SM00192">
    <property type="entry name" value="LDLa"/>
    <property type="match status" value="1"/>
</dbReference>
<evidence type="ECO:0000259" key="4">
    <source>
        <dbReference type="PROSITE" id="PS01180"/>
    </source>
</evidence>
<accession>A0AAN8JFS3</accession>
<evidence type="ECO:0000256" key="1">
    <source>
        <dbReference type="ARBA" id="ARBA00023157"/>
    </source>
</evidence>
<keyword evidence="3" id="KW-0472">Membrane</keyword>
<dbReference type="CDD" id="cd00112">
    <property type="entry name" value="LDLa"/>
    <property type="match status" value="1"/>
</dbReference>
<dbReference type="PROSITE" id="PS01180">
    <property type="entry name" value="CUB"/>
    <property type="match status" value="1"/>
</dbReference>
<dbReference type="Pfam" id="PF00431">
    <property type="entry name" value="CUB"/>
    <property type="match status" value="1"/>
</dbReference>
<evidence type="ECO:0000313" key="6">
    <source>
        <dbReference type="Proteomes" id="UP001347796"/>
    </source>
</evidence>
<protein>
    <recommendedName>
        <fullName evidence="4">CUB domain-containing protein</fullName>
    </recommendedName>
</protein>
<dbReference type="SUPFAM" id="SSF49854">
    <property type="entry name" value="Spermadhesin, CUB domain"/>
    <property type="match status" value="1"/>
</dbReference>
<organism evidence="5 6">
    <name type="scientific">Patella caerulea</name>
    <name type="common">Rayed Mediterranean limpet</name>
    <dbReference type="NCBI Taxonomy" id="87958"/>
    <lineage>
        <taxon>Eukaryota</taxon>
        <taxon>Metazoa</taxon>
        <taxon>Spiralia</taxon>
        <taxon>Lophotrochozoa</taxon>
        <taxon>Mollusca</taxon>
        <taxon>Gastropoda</taxon>
        <taxon>Patellogastropoda</taxon>
        <taxon>Patelloidea</taxon>
        <taxon>Patellidae</taxon>
        <taxon>Patella</taxon>
    </lineage>
</organism>
<dbReference type="InterPro" id="IPR000859">
    <property type="entry name" value="CUB_dom"/>
</dbReference>
<keyword evidence="6" id="KW-1185">Reference proteome</keyword>
<comment type="caution">
    <text evidence="2">Lacks conserved residue(s) required for the propagation of feature annotation.</text>
</comment>
<sequence>MTCYLFTVLYTYILVFNYGSTALNMYFMEELCGKTLDLAAIGLESAVVKLTRNKEYSSTMNCVTIVKTKDNRQLMVKYVNLDIQSYQDCPGDYLAMYDGIYQLSNKTAQDPATKFCGDDAPRASYTSNENYFTFRFVSDHEFFGQGFEILVTSFHNGTCGKDEYSCDNKRCISDTLVCNGYDNCGDYSDWCGLSAPVIGGIVIACFVALLTLWVCMVFLWYAFTWRRQRRQRQSRRSSRPPVSSMAVPEQRYTHLPAIPPSTNTSSNRRDVFTIFPQLRISITPIQPPPYPGEPDMRDYLNHGLT</sequence>
<keyword evidence="3" id="KW-0812">Transmembrane</keyword>
<evidence type="ECO:0000313" key="5">
    <source>
        <dbReference type="EMBL" id="KAK6174678.1"/>
    </source>
</evidence>
<dbReference type="Gene3D" id="2.60.120.290">
    <property type="entry name" value="Spermadhesin, CUB domain"/>
    <property type="match status" value="1"/>
</dbReference>
<dbReference type="PROSITE" id="PS50068">
    <property type="entry name" value="LDLRA_2"/>
    <property type="match status" value="1"/>
</dbReference>
<dbReference type="InterPro" id="IPR035914">
    <property type="entry name" value="Sperma_CUB_dom_sf"/>
</dbReference>
<feature type="disulfide bond" evidence="2">
    <location>
        <begin position="166"/>
        <end position="184"/>
    </location>
</feature>
<name>A0AAN8JFS3_PATCE</name>
<keyword evidence="3" id="KW-1133">Transmembrane helix</keyword>
<dbReference type="Gene3D" id="4.10.400.10">
    <property type="entry name" value="Low-density Lipoprotein Receptor"/>
    <property type="match status" value="1"/>
</dbReference>
<dbReference type="EMBL" id="JAZGQO010000011">
    <property type="protein sequence ID" value="KAK6174678.1"/>
    <property type="molecule type" value="Genomic_DNA"/>
</dbReference>
<dbReference type="InterPro" id="IPR002172">
    <property type="entry name" value="LDrepeatLR_classA_rpt"/>
</dbReference>